<protein>
    <recommendedName>
        <fullName evidence="3">Ketohydroxyglutarate aldolase</fullName>
    </recommendedName>
</protein>
<dbReference type="Proteomes" id="UP000272729">
    <property type="component" value="Unassembled WGS sequence"/>
</dbReference>
<accession>A0A495X646</accession>
<keyword evidence="2" id="KW-1185">Reference proteome</keyword>
<dbReference type="OrthoDB" id="4948868at2"/>
<gene>
    <name evidence="1" type="ORF">DFJ66_2784</name>
</gene>
<proteinExistence type="predicted"/>
<dbReference type="SUPFAM" id="SSF54897">
    <property type="entry name" value="Protease propeptides/inhibitors"/>
    <property type="match status" value="1"/>
</dbReference>
<dbReference type="AlphaFoldDB" id="A0A495X646"/>
<organism evidence="1 2">
    <name type="scientific">Saccharothrix variisporea</name>
    <dbReference type="NCBI Taxonomy" id="543527"/>
    <lineage>
        <taxon>Bacteria</taxon>
        <taxon>Bacillati</taxon>
        <taxon>Actinomycetota</taxon>
        <taxon>Actinomycetes</taxon>
        <taxon>Pseudonocardiales</taxon>
        <taxon>Pseudonocardiaceae</taxon>
        <taxon>Saccharothrix</taxon>
    </lineage>
</organism>
<dbReference type="EMBL" id="RBXR01000001">
    <property type="protein sequence ID" value="RKT69550.1"/>
    <property type="molecule type" value="Genomic_DNA"/>
</dbReference>
<evidence type="ECO:0000313" key="1">
    <source>
        <dbReference type="EMBL" id="RKT69550.1"/>
    </source>
</evidence>
<sequence length="70" mass="7040">MVPVAVTVADGVDASTVVPALQRVGMAVDRVLDALGVVTGSAPEDAVAALREVPGVAHVERQRQVGLPGV</sequence>
<evidence type="ECO:0008006" key="3">
    <source>
        <dbReference type="Google" id="ProtNLM"/>
    </source>
</evidence>
<evidence type="ECO:0000313" key="2">
    <source>
        <dbReference type="Proteomes" id="UP000272729"/>
    </source>
</evidence>
<name>A0A495X646_9PSEU</name>
<comment type="caution">
    <text evidence="1">The sequence shown here is derived from an EMBL/GenBank/DDBJ whole genome shotgun (WGS) entry which is preliminary data.</text>
</comment>
<reference evidence="1 2" key="1">
    <citation type="submission" date="2018-10" db="EMBL/GenBank/DDBJ databases">
        <title>Sequencing the genomes of 1000 actinobacteria strains.</title>
        <authorList>
            <person name="Klenk H.-P."/>
        </authorList>
    </citation>
    <scope>NUCLEOTIDE SEQUENCE [LARGE SCALE GENOMIC DNA]</scope>
    <source>
        <strain evidence="1 2">DSM 43911</strain>
    </source>
</reference>